<protein>
    <submittedName>
        <fullName evidence="1">Uncharacterized protein</fullName>
    </submittedName>
</protein>
<proteinExistence type="predicted"/>
<reference evidence="1" key="1">
    <citation type="journal article" date="2015" name="Nature">
        <title>Complex archaea that bridge the gap between prokaryotes and eukaryotes.</title>
        <authorList>
            <person name="Spang A."/>
            <person name="Saw J.H."/>
            <person name="Jorgensen S.L."/>
            <person name="Zaremba-Niedzwiedzka K."/>
            <person name="Martijn J."/>
            <person name="Lind A.E."/>
            <person name="van Eijk R."/>
            <person name="Schleper C."/>
            <person name="Guy L."/>
            <person name="Ettema T.J."/>
        </authorList>
    </citation>
    <scope>NUCLEOTIDE SEQUENCE</scope>
</reference>
<sequence>MRGVSYTYEIRIKNNGTPKTMHKEARNHHQAFVKAKKYGQVLSVRKVDFTQIFGNIEKLDLKQAPLIEQVEGSPYNSAIAMDEMIWNKRNKRIGNRDRDKIDLDK</sequence>
<comment type="caution">
    <text evidence="1">The sequence shown here is derived from an EMBL/GenBank/DDBJ whole genome shotgun (WGS) entry which is preliminary data.</text>
</comment>
<accession>A0A0F9HEQ5</accession>
<gene>
    <name evidence="1" type="ORF">LCGC14_1714600</name>
</gene>
<dbReference type="EMBL" id="LAZR01015345">
    <property type="protein sequence ID" value="KKM13597.1"/>
    <property type="molecule type" value="Genomic_DNA"/>
</dbReference>
<name>A0A0F9HEQ5_9ZZZZ</name>
<dbReference type="AlphaFoldDB" id="A0A0F9HEQ5"/>
<organism evidence="1">
    <name type="scientific">marine sediment metagenome</name>
    <dbReference type="NCBI Taxonomy" id="412755"/>
    <lineage>
        <taxon>unclassified sequences</taxon>
        <taxon>metagenomes</taxon>
        <taxon>ecological metagenomes</taxon>
    </lineage>
</organism>
<evidence type="ECO:0000313" key="1">
    <source>
        <dbReference type="EMBL" id="KKM13597.1"/>
    </source>
</evidence>